<keyword evidence="2" id="KW-0695">RNA-directed DNA polymerase</keyword>
<organism evidence="2 3">
    <name type="scientific">Niastella caeni</name>
    <dbReference type="NCBI Taxonomy" id="2569763"/>
    <lineage>
        <taxon>Bacteria</taxon>
        <taxon>Pseudomonadati</taxon>
        <taxon>Bacteroidota</taxon>
        <taxon>Chitinophagia</taxon>
        <taxon>Chitinophagales</taxon>
        <taxon>Chitinophagaceae</taxon>
        <taxon>Niastella</taxon>
    </lineage>
</organism>
<feature type="domain" description="Group II intron maturase-specific" evidence="1">
    <location>
        <begin position="22"/>
        <end position="96"/>
    </location>
</feature>
<accession>A0A4S8HU79</accession>
<dbReference type="InterPro" id="IPR013597">
    <property type="entry name" value="Mat_intron_G2"/>
</dbReference>
<feature type="non-terminal residue" evidence="2">
    <location>
        <position position="1"/>
    </location>
</feature>
<proteinExistence type="predicted"/>
<evidence type="ECO:0000259" key="1">
    <source>
        <dbReference type="Pfam" id="PF08388"/>
    </source>
</evidence>
<keyword evidence="3" id="KW-1185">Reference proteome</keyword>
<gene>
    <name evidence="2" type="ORF">FAM09_11585</name>
</gene>
<dbReference type="Pfam" id="PF08388">
    <property type="entry name" value="GIIM"/>
    <property type="match status" value="1"/>
</dbReference>
<comment type="caution">
    <text evidence="2">The sequence shown here is derived from an EMBL/GenBank/DDBJ whole genome shotgun (WGS) entry which is preliminary data.</text>
</comment>
<protein>
    <submittedName>
        <fullName evidence="2">Group II intron reverse transcriptase/maturase</fullName>
    </submittedName>
</protein>
<keyword evidence="2" id="KW-0548">Nucleotidyltransferase</keyword>
<dbReference type="RefSeq" id="WP_317130684.1">
    <property type="nucleotide sequence ID" value="NZ_STFF01000003.1"/>
</dbReference>
<name>A0A4S8HU79_9BACT</name>
<dbReference type="GO" id="GO:0003964">
    <property type="term" value="F:RNA-directed DNA polymerase activity"/>
    <property type="evidence" value="ECO:0007669"/>
    <property type="project" value="UniProtKB-KW"/>
</dbReference>
<keyword evidence="2" id="KW-0808">Transferase</keyword>
<dbReference type="EMBL" id="STFF01000003">
    <property type="protein sequence ID" value="THU39153.1"/>
    <property type="molecule type" value="Genomic_DNA"/>
</dbReference>
<sequence>AARDKKSECFTSFLPAVSKKSIKAIKEKVKACHALKTTTVNLVEIANELNPKIRGWFNSYGKFYPSELKLRLRYINHRLMLWARRKFKRFKRRSWLAADWLKAVATKEPLLFEHWMQGVIP</sequence>
<dbReference type="AlphaFoldDB" id="A0A4S8HU79"/>
<dbReference type="Proteomes" id="UP000306918">
    <property type="component" value="Unassembled WGS sequence"/>
</dbReference>
<evidence type="ECO:0000313" key="2">
    <source>
        <dbReference type="EMBL" id="THU39153.1"/>
    </source>
</evidence>
<reference evidence="2 3" key="1">
    <citation type="submission" date="2019-04" db="EMBL/GenBank/DDBJ databases">
        <title>Niastella caeni sp. nov., isolated from activated sludge.</title>
        <authorList>
            <person name="Sheng M."/>
        </authorList>
    </citation>
    <scope>NUCLEOTIDE SEQUENCE [LARGE SCALE GENOMIC DNA]</scope>
    <source>
        <strain evidence="2 3">HX-2-15</strain>
    </source>
</reference>
<evidence type="ECO:0000313" key="3">
    <source>
        <dbReference type="Proteomes" id="UP000306918"/>
    </source>
</evidence>